<protein>
    <recommendedName>
        <fullName evidence="3">Restriction system protein Mrr-like N-terminal domain-containing protein</fullName>
    </recommendedName>
</protein>
<proteinExistence type="predicted"/>
<evidence type="ECO:0008006" key="3">
    <source>
        <dbReference type="Google" id="ProtNLM"/>
    </source>
</evidence>
<dbReference type="Proteomes" id="UP000593998">
    <property type="component" value="Chromosome"/>
</dbReference>
<evidence type="ECO:0000313" key="1">
    <source>
        <dbReference type="EMBL" id="QOK23023.1"/>
    </source>
</evidence>
<name>A0A7L9J1X7_9MICO</name>
<reference evidence="1 2" key="1">
    <citation type="submission" date="2020-10" db="EMBL/GenBank/DDBJ databases">
        <title>Janibacter indicus TT2 genome sequence.</title>
        <authorList>
            <person name="Lee K."/>
            <person name="Ganzorig M."/>
        </authorList>
    </citation>
    <scope>NUCLEOTIDE SEQUENCE [LARGE SCALE GENOMIC DNA]</scope>
    <source>
        <strain evidence="1 2">TT2</strain>
    </source>
</reference>
<organism evidence="1 2">
    <name type="scientific">Janibacter indicus</name>
    <dbReference type="NCBI Taxonomy" id="857417"/>
    <lineage>
        <taxon>Bacteria</taxon>
        <taxon>Bacillati</taxon>
        <taxon>Actinomycetota</taxon>
        <taxon>Actinomycetes</taxon>
        <taxon>Micrococcales</taxon>
        <taxon>Intrasporangiaceae</taxon>
        <taxon>Janibacter</taxon>
    </lineage>
</organism>
<gene>
    <name evidence="1" type="ORF">IGS73_00810</name>
</gene>
<accession>A0A7L9J1X7</accession>
<dbReference type="EMBL" id="CP062789">
    <property type="protein sequence ID" value="QOK23023.1"/>
    <property type="molecule type" value="Genomic_DNA"/>
</dbReference>
<sequence length="81" mass="9446">MANNTEVLKPWIVEALQSEGREMSILEVAKFVWEHHEQELRDAGDLFFSWQYDLRWAAQALRNEGELKAKDGKRSGGWELV</sequence>
<dbReference type="RefSeq" id="WP_192911274.1">
    <property type="nucleotide sequence ID" value="NZ_CP062789.1"/>
</dbReference>
<dbReference type="AlphaFoldDB" id="A0A7L9J1X7"/>
<evidence type="ECO:0000313" key="2">
    <source>
        <dbReference type="Proteomes" id="UP000593998"/>
    </source>
</evidence>